<accession>A0A8S3YPE6</accession>
<dbReference type="GO" id="GO:0005637">
    <property type="term" value="C:nuclear inner membrane"/>
    <property type="evidence" value="ECO:0007669"/>
    <property type="project" value="UniProtKB-SubCell"/>
</dbReference>
<evidence type="ECO:0000256" key="3">
    <source>
        <dbReference type="ARBA" id="ARBA00022692"/>
    </source>
</evidence>
<evidence type="ECO:0000256" key="2">
    <source>
        <dbReference type="ARBA" id="ARBA00010631"/>
    </source>
</evidence>
<keyword evidence="5 8" id="KW-0472">Membrane</keyword>
<dbReference type="EMBL" id="CAJHNH020000224">
    <property type="protein sequence ID" value="CAG5116216.1"/>
    <property type="molecule type" value="Genomic_DNA"/>
</dbReference>
<name>A0A8S3YPE6_9EUPU</name>
<evidence type="ECO:0000256" key="6">
    <source>
        <dbReference type="ARBA" id="ARBA00031700"/>
    </source>
</evidence>
<comment type="caution">
    <text evidence="9">The sequence shown here is derived from an EMBL/GenBank/DDBJ whole genome shotgun (WGS) entry which is preliminary data.</text>
</comment>
<comment type="similarity">
    <text evidence="2">Belongs to the nurim family.</text>
</comment>
<dbReference type="PANTHER" id="PTHR31040">
    <property type="entry name" value="NURIM"/>
    <property type="match status" value="1"/>
</dbReference>
<organism evidence="9 10">
    <name type="scientific">Candidula unifasciata</name>
    <dbReference type="NCBI Taxonomy" id="100452"/>
    <lineage>
        <taxon>Eukaryota</taxon>
        <taxon>Metazoa</taxon>
        <taxon>Spiralia</taxon>
        <taxon>Lophotrochozoa</taxon>
        <taxon>Mollusca</taxon>
        <taxon>Gastropoda</taxon>
        <taxon>Heterobranchia</taxon>
        <taxon>Euthyneura</taxon>
        <taxon>Panpulmonata</taxon>
        <taxon>Eupulmonata</taxon>
        <taxon>Stylommatophora</taxon>
        <taxon>Helicina</taxon>
        <taxon>Helicoidea</taxon>
        <taxon>Geomitridae</taxon>
        <taxon>Candidula</taxon>
    </lineage>
</organism>
<comment type="subcellular location">
    <subcellularLocation>
        <location evidence="1">Nucleus inner membrane</location>
        <topology evidence="1">Multi-pass membrane protein</topology>
    </subcellularLocation>
</comment>
<protein>
    <recommendedName>
        <fullName evidence="7">Nuclear envelope membrane protein</fullName>
    </recommendedName>
    <alternativeName>
        <fullName evidence="6">Nuclear rim protein</fullName>
    </alternativeName>
</protein>
<feature type="transmembrane region" description="Helical" evidence="8">
    <location>
        <begin position="96"/>
        <end position="113"/>
    </location>
</feature>
<evidence type="ECO:0000256" key="8">
    <source>
        <dbReference type="SAM" id="Phobius"/>
    </source>
</evidence>
<keyword evidence="3 8" id="KW-0812">Transmembrane</keyword>
<evidence type="ECO:0000256" key="5">
    <source>
        <dbReference type="ARBA" id="ARBA00023136"/>
    </source>
</evidence>
<evidence type="ECO:0000256" key="7">
    <source>
        <dbReference type="ARBA" id="ARBA00032957"/>
    </source>
</evidence>
<gene>
    <name evidence="9" type="ORF">CUNI_LOCUS1774</name>
</gene>
<evidence type="ECO:0000313" key="9">
    <source>
        <dbReference type="EMBL" id="CAG5116216.1"/>
    </source>
</evidence>
<sequence length="259" mass="30842">MASVNSSSPLSLFYRYFHYTLSLLVVVLVIVTFGNFQVFISKQTLHQWDGDIPVLVRFLGNCFLLLVFIMQHSVMATEWFKSNLATWLQINVSERLLYVTCTCITLLFLILWWQSIPETYLWYIDTEQRSFLWLFFFLLHLVGWVALGLEVLIMDFREMIGVDQVYRYYNHQNPLLLRRARKLREIYSRMRHPGAVILTTLLWLHPLMTLDRLILACTLTSYTIGHHSFDESHYEFAEKYFTVQFSETVHKSYTRNQHS</sequence>
<keyword evidence="4 8" id="KW-1133">Transmembrane helix</keyword>
<keyword evidence="10" id="KW-1185">Reference proteome</keyword>
<dbReference type="AlphaFoldDB" id="A0A8S3YPE6"/>
<dbReference type="Proteomes" id="UP000678393">
    <property type="component" value="Unassembled WGS sequence"/>
</dbReference>
<dbReference type="OrthoDB" id="10050858at2759"/>
<feature type="transmembrane region" description="Helical" evidence="8">
    <location>
        <begin position="12"/>
        <end position="34"/>
    </location>
</feature>
<evidence type="ECO:0000313" key="10">
    <source>
        <dbReference type="Proteomes" id="UP000678393"/>
    </source>
</evidence>
<feature type="transmembrane region" description="Helical" evidence="8">
    <location>
        <begin position="133"/>
        <end position="153"/>
    </location>
</feature>
<evidence type="ECO:0000256" key="4">
    <source>
        <dbReference type="ARBA" id="ARBA00022989"/>
    </source>
</evidence>
<dbReference type="InterPro" id="IPR033580">
    <property type="entry name" value="Nurim-like"/>
</dbReference>
<feature type="transmembrane region" description="Helical" evidence="8">
    <location>
        <begin position="54"/>
        <end position="75"/>
    </location>
</feature>
<reference evidence="9" key="1">
    <citation type="submission" date="2021-04" db="EMBL/GenBank/DDBJ databases">
        <authorList>
            <consortium name="Molecular Ecology Group"/>
        </authorList>
    </citation>
    <scope>NUCLEOTIDE SEQUENCE</scope>
</reference>
<evidence type="ECO:0000256" key="1">
    <source>
        <dbReference type="ARBA" id="ARBA00004473"/>
    </source>
</evidence>
<dbReference type="PANTHER" id="PTHR31040:SF1">
    <property type="entry name" value="NURIM"/>
    <property type="match status" value="1"/>
</dbReference>
<proteinExistence type="inferred from homology"/>